<keyword evidence="2" id="KW-1185">Reference proteome</keyword>
<organism evidence="1 2">
    <name type="scientific">Oryza meyeriana var. granulata</name>
    <dbReference type="NCBI Taxonomy" id="110450"/>
    <lineage>
        <taxon>Eukaryota</taxon>
        <taxon>Viridiplantae</taxon>
        <taxon>Streptophyta</taxon>
        <taxon>Embryophyta</taxon>
        <taxon>Tracheophyta</taxon>
        <taxon>Spermatophyta</taxon>
        <taxon>Magnoliopsida</taxon>
        <taxon>Liliopsida</taxon>
        <taxon>Poales</taxon>
        <taxon>Poaceae</taxon>
        <taxon>BOP clade</taxon>
        <taxon>Oryzoideae</taxon>
        <taxon>Oryzeae</taxon>
        <taxon>Oryzinae</taxon>
        <taxon>Oryza</taxon>
        <taxon>Oryza meyeriana</taxon>
    </lineage>
</organism>
<evidence type="ECO:0000313" key="1">
    <source>
        <dbReference type="EMBL" id="KAF0901403.1"/>
    </source>
</evidence>
<dbReference type="Proteomes" id="UP000479710">
    <property type="component" value="Unassembled WGS sequence"/>
</dbReference>
<name>A0A6G1CP34_9ORYZ</name>
<evidence type="ECO:0000313" key="2">
    <source>
        <dbReference type="Proteomes" id="UP000479710"/>
    </source>
</evidence>
<accession>A0A6G1CP34</accession>
<proteinExistence type="predicted"/>
<reference evidence="1 2" key="1">
    <citation type="submission" date="2019-11" db="EMBL/GenBank/DDBJ databases">
        <title>Whole genome sequence of Oryza granulata.</title>
        <authorList>
            <person name="Li W."/>
        </authorList>
    </citation>
    <scope>NUCLEOTIDE SEQUENCE [LARGE SCALE GENOMIC DNA]</scope>
    <source>
        <strain evidence="2">cv. Menghai</strain>
        <tissue evidence="1">Leaf</tissue>
    </source>
</reference>
<comment type="caution">
    <text evidence="1">The sequence shown here is derived from an EMBL/GenBank/DDBJ whole genome shotgun (WGS) entry which is preliminary data.</text>
</comment>
<dbReference type="AlphaFoldDB" id="A0A6G1CP34"/>
<dbReference type="EMBL" id="SPHZ02000008">
    <property type="protein sequence ID" value="KAF0901403.1"/>
    <property type="molecule type" value="Genomic_DNA"/>
</dbReference>
<gene>
    <name evidence="1" type="ORF">E2562_000284</name>
</gene>
<protein>
    <submittedName>
        <fullName evidence="1">Uncharacterized protein</fullName>
    </submittedName>
</protein>
<sequence>MAEVLRSIEGNGTWEPVDLPAIKRMAGVCSGHVGFELAVRFVRIERVVQPRSWRLGWHSLRRDCGRACRAIAPRSVFL</sequence>